<dbReference type="EMBL" id="BGZN01000001">
    <property type="protein sequence ID" value="GBR72485.1"/>
    <property type="molecule type" value="Genomic_DNA"/>
</dbReference>
<proteinExistence type="predicted"/>
<evidence type="ECO:0000313" key="3">
    <source>
        <dbReference type="Proteomes" id="UP000269352"/>
    </source>
</evidence>
<dbReference type="GO" id="GO:0016740">
    <property type="term" value="F:transferase activity"/>
    <property type="evidence" value="ECO:0007669"/>
    <property type="project" value="UniProtKB-KW"/>
</dbReference>
<dbReference type="Pfam" id="PF18765">
    <property type="entry name" value="Polbeta"/>
    <property type="match status" value="1"/>
</dbReference>
<dbReference type="SUPFAM" id="SSF81301">
    <property type="entry name" value="Nucleotidyltransferase"/>
    <property type="match status" value="1"/>
</dbReference>
<evidence type="ECO:0000259" key="1">
    <source>
        <dbReference type="Pfam" id="PF18765"/>
    </source>
</evidence>
<dbReference type="InterPro" id="IPR043519">
    <property type="entry name" value="NT_sf"/>
</dbReference>
<comment type="caution">
    <text evidence="2">The sequence shown here is derived from an EMBL/GenBank/DDBJ whole genome shotgun (WGS) entry which is preliminary data.</text>
</comment>
<dbReference type="AlphaFoldDB" id="A0A388T737"/>
<name>A0A388T737_TERA1</name>
<evidence type="ECO:0000313" key="2">
    <source>
        <dbReference type="EMBL" id="GBR72485.1"/>
    </source>
</evidence>
<dbReference type="InterPro" id="IPR052548">
    <property type="entry name" value="Type_VII_TA_antitoxin"/>
</dbReference>
<dbReference type="PANTHER" id="PTHR33933">
    <property type="entry name" value="NUCLEOTIDYLTRANSFERASE"/>
    <property type="match status" value="1"/>
</dbReference>
<dbReference type="InterPro" id="IPR041633">
    <property type="entry name" value="Polbeta"/>
</dbReference>
<gene>
    <name evidence="2" type="ORF">NO1_0007</name>
</gene>
<feature type="domain" description="Polymerase beta nucleotidyltransferase" evidence="1">
    <location>
        <begin position="11"/>
        <end position="110"/>
    </location>
</feature>
<dbReference type="Proteomes" id="UP000269352">
    <property type="component" value="Unassembled WGS sequence"/>
</dbReference>
<dbReference type="PANTHER" id="PTHR33933:SF1">
    <property type="entry name" value="PROTEIN ADENYLYLTRANSFERASE MNTA-RELATED"/>
    <property type="match status" value="1"/>
</dbReference>
<sequence>MPDQIKDELKAIIKIFSDSGLVSKVFLFGSLARGEETPDSDIDLCALTTKANRRPLDIAIELRKKLYGVQKRPLDLLAFEQTRFEEDAARSTSFAHLIENEGIVLYEQSRY</sequence>
<organism evidence="2 3">
    <name type="scientific">Termititenax aidoneus</name>
    <dbReference type="NCBI Taxonomy" id="2218524"/>
    <lineage>
        <taxon>Bacteria</taxon>
        <taxon>Bacillati</taxon>
        <taxon>Candidatus Margulisiibacteriota</taxon>
        <taxon>Candidatus Termititenacia</taxon>
        <taxon>Candidatus Termititenacales</taxon>
        <taxon>Candidatus Termititenacaceae</taxon>
        <taxon>Candidatus Termititenax</taxon>
    </lineage>
</organism>
<accession>A0A388T737</accession>
<dbReference type="CDD" id="cd05403">
    <property type="entry name" value="NT_KNTase_like"/>
    <property type="match status" value="1"/>
</dbReference>
<protein>
    <submittedName>
        <fullName evidence="2">Nucleotidyltransferases</fullName>
    </submittedName>
</protein>
<dbReference type="Gene3D" id="3.30.460.10">
    <property type="entry name" value="Beta Polymerase, domain 2"/>
    <property type="match status" value="1"/>
</dbReference>
<reference evidence="2 3" key="1">
    <citation type="journal article" date="2019" name="ISME J.">
        <title>Genome analyses of uncultured TG2/ZB3 bacteria in 'Margulisbacteria' specifically attached to ectosymbiotic spirochetes of protists in the termite gut.</title>
        <authorList>
            <person name="Utami Y.D."/>
            <person name="Kuwahara H."/>
            <person name="Igai K."/>
            <person name="Murakami T."/>
            <person name="Sugaya K."/>
            <person name="Morikawa T."/>
            <person name="Nagura Y."/>
            <person name="Yuki M."/>
            <person name="Deevong P."/>
            <person name="Inoue T."/>
            <person name="Kihara K."/>
            <person name="Lo N."/>
            <person name="Yamada A."/>
            <person name="Ohkuma M."/>
            <person name="Hongoh Y."/>
        </authorList>
    </citation>
    <scope>NUCLEOTIDE SEQUENCE [LARGE SCALE GENOMIC DNA]</scope>
    <source>
        <strain evidence="2">NkOx7-01</strain>
    </source>
</reference>
<keyword evidence="3" id="KW-1185">Reference proteome</keyword>